<evidence type="ECO:0000256" key="3">
    <source>
        <dbReference type="RuleBase" id="RU004508"/>
    </source>
</evidence>
<dbReference type="eggNOG" id="COG0399">
    <property type="taxonomic scope" value="Bacteria"/>
</dbReference>
<accession>G5GRH4</accession>
<dbReference type="PANTHER" id="PTHR30244">
    <property type="entry name" value="TRANSAMINASE"/>
    <property type="match status" value="1"/>
</dbReference>
<evidence type="ECO:0000313" key="5">
    <source>
        <dbReference type="Proteomes" id="UP000004129"/>
    </source>
</evidence>
<dbReference type="PIRSF" id="PIRSF000390">
    <property type="entry name" value="PLP_StrS"/>
    <property type="match status" value="1"/>
</dbReference>
<evidence type="ECO:0000256" key="2">
    <source>
        <dbReference type="PIRSR" id="PIRSR000390-2"/>
    </source>
</evidence>
<dbReference type="InterPro" id="IPR015422">
    <property type="entry name" value="PyrdxlP-dep_Trfase_small"/>
</dbReference>
<dbReference type="InterPro" id="IPR015421">
    <property type="entry name" value="PyrdxlP-dep_Trfase_major"/>
</dbReference>
<dbReference type="Gene3D" id="3.90.1150.10">
    <property type="entry name" value="Aspartate Aminotransferase, domain 1"/>
    <property type="match status" value="1"/>
</dbReference>
<dbReference type="HOGENOM" id="CLU_033332_2_4_9"/>
<dbReference type="Gene3D" id="3.40.640.10">
    <property type="entry name" value="Type I PLP-dependent aspartate aminotransferase-like (Major domain)"/>
    <property type="match status" value="1"/>
</dbReference>
<dbReference type="AlphaFoldDB" id="G5GRH4"/>
<dbReference type="PANTHER" id="PTHR30244:SF34">
    <property type="entry name" value="DTDP-4-AMINO-4,6-DIDEOXYGALACTOSE TRANSAMINASE"/>
    <property type="match status" value="1"/>
</dbReference>
<dbReference type="SUPFAM" id="SSF53383">
    <property type="entry name" value="PLP-dependent transferases"/>
    <property type="match status" value="1"/>
</dbReference>
<feature type="active site" description="Proton acceptor" evidence="1">
    <location>
        <position position="185"/>
    </location>
</feature>
<evidence type="ECO:0000256" key="1">
    <source>
        <dbReference type="PIRSR" id="PIRSR000390-1"/>
    </source>
</evidence>
<dbReference type="InterPro" id="IPR000653">
    <property type="entry name" value="DegT/StrS_aminotransferase"/>
</dbReference>
<dbReference type="RefSeq" id="WP_006693290.1">
    <property type="nucleotide sequence ID" value="NZ_JH376800.1"/>
</dbReference>
<dbReference type="CDD" id="cd00616">
    <property type="entry name" value="AHBA_syn"/>
    <property type="match status" value="1"/>
</dbReference>
<comment type="similarity">
    <text evidence="3">Belongs to the DegT/DnrJ/EryC1 family.</text>
</comment>
<dbReference type="InterPro" id="IPR015424">
    <property type="entry name" value="PyrdxlP-dep_Trfase"/>
</dbReference>
<evidence type="ECO:0008006" key="6">
    <source>
        <dbReference type="Google" id="ProtNLM"/>
    </source>
</evidence>
<dbReference type="GO" id="GO:0000271">
    <property type="term" value="P:polysaccharide biosynthetic process"/>
    <property type="evidence" value="ECO:0007669"/>
    <property type="project" value="TreeGrafter"/>
</dbReference>
<keyword evidence="2 3" id="KW-0663">Pyridoxal phosphate</keyword>
<keyword evidence="5" id="KW-1185">Reference proteome</keyword>
<dbReference type="GO" id="GO:0008483">
    <property type="term" value="F:transaminase activity"/>
    <property type="evidence" value="ECO:0007669"/>
    <property type="project" value="TreeGrafter"/>
</dbReference>
<name>G5GRH4_9FIRM</name>
<dbReference type="GO" id="GO:0030170">
    <property type="term" value="F:pyridoxal phosphate binding"/>
    <property type="evidence" value="ECO:0007669"/>
    <property type="project" value="TreeGrafter"/>
</dbReference>
<evidence type="ECO:0000313" key="4">
    <source>
        <dbReference type="EMBL" id="EHG19540.1"/>
    </source>
</evidence>
<proteinExistence type="inferred from homology"/>
<dbReference type="Proteomes" id="UP000004129">
    <property type="component" value="Unassembled WGS sequence"/>
</dbReference>
<protein>
    <recommendedName>
        <fullName evidence="6">DegT/DnrJ/EryC1/StrS aminotransferase family protein</fullName>
    </recommendedName>
</protein>
<dbReference type="Pfam" id="PF01041">
    <property type="entry name" value="DegT_DnrJ_EryC1"/>
    <property type="match status" value="1"/>
</dbReference>
<sequence length="361" mass="40599">MSQFINQMEPWFDEAEANAVHEYMKSGGWVTEFRKTREFEDRIAEYTGAKFCSVVANGTVSLSIALMACGVKKDDEVIVPDYTMVATPNSVELIGAKAVFVDINRQNLCMDFEKMKAAITPKTKAVMLVTINGRYPDEIEQFASYCKEKGIWLIEDAAQSLGSRVNGKHLGLFGAIGSFSFSAPKVITTGQGGALITDNAELFDRIKKIRDFGRSQGGIDHYLIKGWNFKFTDLQAVVGLEQMKKLSYRVERKKEIGKLYEKLLADVKQVEFIPTNYENTTPWFIDILVEGREGLKSYLKDHGVGSRDFYPPLHAEPAYGYEGSYPVTEEISRKGLWLPSAAQLTDEEISVVCEYIRAYFA</sequence>
<comment type="caution">
    <text evidence="4">The sequence shown here is derived from an EMBL/GenBank/DDBJ whole genome shotgun (WGS) entry which is preliminary data.</text>
</comment>
<dbReference type="STRING" id="679201.HMPREF9334_01855"/>
<dbReference type="EMBL" id="ACZM01000018">
    <property type="protein sequence ID" value="EHG19540.1"/>
    <property type="molecule type" value="Genomic_DNA"/>
</dbReference>
<gene>
    <name evidence="4" type="ORF">HMPREF9334_01855</name>
</gene>
<reference evidence="4 5" key="1">
    <citation type="submission" date="2011-08" db="EMBL/GenBank/DDBJ databases">
        <title>The Genome Sequence of Selenomonas infelix ATCC 43532.</title>
        <authorList>
            <consortium name="The Broad Institute Genome Sequencing Platform"/>
            <person name="Earl A."/>
            <person name="Ward D."/>
            <person name="Feldgarden M."/>
            <person name="Gevers D."/>
            <person name="Izard J."/>
            <person name="Blanton J.M."/>
            <person name="Baranova O.V."/>
            <person name="Dewhirst F.E."/>
            <person name="Young S.K."/>
            <person name="Zeng Q."/>
            <person name="Gargeya S."/>
            <person name="Fitzgerald M."/>
            <person name="Haas B."/>
            <person name="Abouelleil A."/>
            <person name="Alvarado L."/>
            <person name="Arachchi H.M."/>
            <person name="Berlin A."/>
            <person name="Brown A."/>
            <person name="Chapman S.B."/>
            <person name="Chen Z."/>
            <person name="Dunbar C."/>
            <person name="Freedman E."/>
            <person name="Gearin G."/>
            <person name="Gellesch M."/>
            <person name="Goldberg J."/>
            <person name="Griggs A."/>
            <person name="Gujja S."/>
            <person name="Heiman D."/>
            <person name="Howarth C."/>
            <person name="Larson L."/>
            <person name="Lui A."/>
            <person name="MacDonald P.J.P."/>
            <person name="Montmayeur A."/>
            <person name="Murphy C."/>
            <person name="Neiman D."/>
            <person name="Pearson M."/>
            <person name="Priest M."/>
            <person name="Roberts A."/>
            <person name="Saif S."/>
            <person name="Shea T."/>
            <person name="Shenoy N."/>
            <person name="Sisk P."/>
            <person name="Stolte C."/>
            <person name="Sykes S."/>
            <person name="Wortman J."/>
            <person name="Nusbaum C."/>
            <person name="Birren B."/>
        </authorList>
    </citation>
    <scope>NUCLEOTIDE SEQUENCE [LARGE SCALE GENOMIC DNA]</scope>
    <source>
        <strain evidence="4 5">ATCC 43532</strain>
    </source>
</reference>
<feature type="modified residue" description="N6-(pyridoxal phosphate)lysine" evidence="2">
    <location>
        <position position="185"/>
    </location>
</feature>
<organism evidence="4 5">
    <name type="scientific">Selenomonas infelix ATCC 43532</name>
    <dbReference type="NCBI Taxonomy" id="679201"/>
    <lineage>
        <taxon>Bacteria</taxon>
        <taxon>Bacillati</taxon>
        <taxon>Bacillota</taxon>
        <taxon>Negativicutes</taxon>
        <taxon>Selenomonadales</taxon>
        <taxon>Selenomonadaceae</taxon>
        <taxon>Selenomonas</taxon>
    </lineage>
</organism>
<dbReference type="PATRIC" id="fig|679201.3.peg.1870"/>
<dbReference type="OrthoDB" id="9810913at2"/>